<feature type="signal peptide" evidence="1">
    <location>
        <begin position="1"/>
        <end position="19"/>
    </location>
</feature>
<reference evidence="2 3" key="1">
    <citation type="submission" date="2021-04" db="EMBL/GenBank/DDBJ databases">
        <authorList>
            <person name="Rodrigo-Torres L."/>
            <person name="Arahal R. D."/>
            <person name="Lucena T."/>
        </authorList>
    </citation>
    <scope>NUCLEOTIDE SEQUENCE [LARGE SCALE GENOMIC DNA]</scope>
    <source>
        <strain evidence="2 3">CECT 9623</strain>
    </source>
</reference>
<sequence>MKILLIFVLFFFLPQVLSAQKGRESYQVGSATDVNKVIPYAGRYQNPAFTDGQVHFRNGKTSNAKMNYNLVHGEVMFISLLRDTLLFADNNFVDRVQIGNSVYYYNPGHGHIEIAGDYGDLKLGKKQFLSQLGHEKYAAYGQYSSTAAISSYSTFMNKQGEFRYLDTNEKVLMKRRAVYFLIDKNQRFYLANRANLLKIFPSQKSAISRFLRDNEINLEVEPDLEKTLEFCSTL</sequence>
<evidence type="ECO:0000313" key="3">
    <source>
        <dbReference type="Proteomes" id="UP000679725"/>
    </source>
</evidence>
<dbReference type="EMBL" id="CAJRAU010000002">
    <property type="protein sequence ID" value="CAG5069310.1"/>
    <property type="molecule type" value="Genomic_DNA"/>
</dbReference>
<protein>
    <submittedName>
        <fullName evidence="2">Uncharacterized protein</fullName>
    </submittedName>
</protein>
<name>A0ABM8UP73_9BACT</name>
<keyword evidence="3" id="KW-1185">Reference proteome</keyword>
<gene>
    <name evidence="2" type="ORF">DYBT9623_02046</name>
</gene>
<evidence type="ECO:0000256" key="1">
    <source>
        <dbReference type="SAM" id="SignalP"/>
    </source>
</evidence>
<proteinExistence type="predicted"/>
<evidence type="ECO:0000313" key="2">
    <source>
        <dbReference type="EMBL" id="CAG5069310.1"/>
    </source>
</evidence>
<organism evidence="2 3">
    <name type="scientific">Dyadobacter linearis</name>
    <dbReference type="NCBI Taxonomy" id="2823330"/>
    <lineage>
        <taxon>Bacteria</taxon>
        <taxon>Pseudomonadati</taxon>
        <taxon>Bacteroidota</taxon>
        <taxon>Cytophagia</taxon>
        <taxon>Cytophagales</taxon>
        <taxon>Spirosomataceae</taxon>
        <taxon>Dyadobacter</taxon>
    </lineage>
</organism>
<comment type="caution">
    <text evidence="2">The sequence shown here is derived from an EMBL/GenBank/DDBJ whole genome shotgun (WGS) entry which is preliminary data.</text>
</comment>
<keyword evidence="1" id="KW-0732">Signal</keyword>
<dbReference type="RefSeq" id="WP_215233391.1">
    <property type="nucleotide sequence ID" value="NZ_CAJRAU010000002.1"/>
</dbReference>
<dbReference type="Proteomes" id="UP000679725">
    <property type="component" value="Unassembled WGS sequence"/>
</dbReference>
<feature type="chain" id="PRO_5047354981" evidence="1">
    <location>
        <begin position="20"/>
        <end position="234"/>
    </location>
</feature>
<accession>A0ABM8UP73</accession>